<name>A0A3N9WC73_9ACTN</name>
<keyword evidence="4" id="KW-1185">Reference proteome</keyword>
<feature type="compositionally biased region" description="Polar residues" evidence="1">
    <location>
        <begin position="69"/>
        <end position="80"/>
    </location>
</feature>
<feature type="transmembrane region" description="Helical" evidence="2">
    <location>
        <begin position="25"/>
        <end position="46"/>
    </location>
</feature>
<comment type="caution">
    <text evidence="3">The sequence shown here is derived from an EMBL/GenBank/DDBJ whole genome shotgun (WGS) entry which is preliminary data.</text>
</comment>
<evidence type="ECO:0000256" key="2">
    <source>
        <dbReference type="SAM" id="Phobius"/>
    </source>
</evidence>
<protein>
    <submittedName>
        <fullName evidence="3">Uncharacterized protein</fullName>
    </submittedName>
</protein>
<keyword evidence="2" id="KW-0812">Transmembrane</keyword>
<evidence type="ECO:0000313" key="3">
    <source>
        <dbReference type="EMBL" id="RQW98444.1"/>
    </source>
</evidence>
<proteinExistence type="predicted"/>
<accession>A0A3N9WC73</accession>
<feature type="region of interest" description="Disordered" evidence="1">
    <location>
        <begin position="48"/>
        <end position="108"/>
    </location>
</feature>
<dbReference type="Proteomes" id="UP000282312">
    <property type="component" value="Unassembled WGS sequence"/>
</dbReference>
<keyword evidence="2" id="KW-0472">Membrane</keyword>
<organism evidence="3 4">
    <name type="scientific">Micromonospora inaquosa</name>
    <dbReference type="NCBI Taxonomy" id="2203716"/>
    <lineage>
        <taxon>Bacteria</taxon>
        <taxon>Bacillati</taxon>
        <taxon>Actinomycetota</taxon>
        <taxon>Actinomycetes</taxon>
        <taxon>Micromonosporales</taxon>
        <taxon>Micromonosporaceae</taxon>
        <taxon>Micromonospora</taxon>
    </lineage>
</organism>
<evidence type="ECO:0000256" key="1">
    <source>
        <dbReference type="SAM" id="MobiDB-lite"/>
    </source>
</evidence>
<reference evidence="3 4" key="1">
    <citation type="submission" date="2018-05" db="EMBL/GenBank/DDBJ databases">
        <title>Micromonospora from Atacama Desert.</title>
        <authorList>
            <person name="Carro L."/>
            <person name="Goodfellow M."/>
            <person name="Klenk H.-P."/>
        </authorList>
    </citation>
    <scope>NUCLEOTIDE SEQUENCE [LARGE SCALE GENOMIC DNA]</scope>
    <source>
        <strain evidence="3 4">LB39</strain>
    </source>
</reference>
<dbReference type="AlphaFoldDB" id="A0A3N9WC73"/>
<feature type="compositionally biased region" description="Polar residues" evidence="1">
    <location>
        <begin position="96"/>
        <end position="108"/>
    </location>
</feature>
<sequence length="108" mass="10335">MVTCLVVGALGATFAFSQWDQADRIATVASALAAVAALGVAVWAALPGNSRGHRAGNTGSATARGPGSRANSGVTGSSTIAGPAVADRTGDARASNGGSANSGVNLNP</sequence>
<dbReference type="EMBL" id="QGSZ01000296">
    <property type="protein sequence ID" value="RQW98444.1"/>
    <property type="molecule type" value="Genomic_DNA"/>
</dbReference>
<gene>
    <name evidence="3" type="ORF">DLJ59_27245</name>
</gene>
<keyword evidence="2" id="KW-1133">Transmembrane helix</keyword>
<evidence type="ECO:0000313" key="4">
    <source>
        <dbReference type="Proteomes" id="UP000282312"/>
    </source>
</evidence>